<feature type="compositionally biased region" description="Basic and acidic residues" evidence="1">
    <location>
        <begin position="511"/>
        <end position="522"/>
    </location>
</feature>
<feature type="region of interest" description="Disordered" evidence="1">
    <location>
        <begin position="148"/>
        <end position="207"/>
    </location>
</feature>
<dbReference type="AlphaFoldDB" id="A0A438N2C4"/>
<evidence type="ECO:0000256" key="1">
    <source>
        <dbReference type="SAM" id="MobiDB-lite"/>
    </source>
</evidence>
<feature type="compositionally biased region" description="Polar residues" evidence="1">
    <location>
        <begin position="1"/>
        <end position="10"/>
    </location>
</feature>
<dbReference type="OrthoDB" id="5418627at2759"/>
<feature type="region of interest" description="Disordered" evidence="1">
    <location>
        <begin position="473"/>
        <end position="588"/>
    </location>
</feature>
<gene>
    <name evidence="2" type="ORF">B0A52_05717</name>
</gene>
<accession>A0A438N2C4</accession>
<feature type="region of interest" description="Disordered" evidence="1">
    <location>
        <begin position="219"/>
        <end position="449"/>
    </location>
</feature>
<evidence type="ECO:0000313" key="3">
    <source>
        <dbReference type="Proteomes" id="UP000288859"/>
    </source>
</evidence>
<feature type="compositionally biased region" description="Basic and acidic residues" evidence="1">
    <location>
        <begin position="238"/>
        <end position="253"/>
    </location>
</feature>
<feature type="compositionally biased region" description="Low complexity" evidence="1">
    <location>
        <begin position="261"/>
        <end position="272"/>
    </location>
</feature>
<feature type="compositionally biased region" description="Polar residues" evidence="1">
    <location>
        <begin position="166"/>
        <end position="182"/>
    </location>
</feature>
<dbReference type="VEuPathDB" id="FungiDB:PV10_07880"/>
<proteinExistence type="predicted"/>
<evidence type="ECO:0000313" key="2">
    <source>
        <dbReference type="EMBL" id="RVX69882.1"/>
    </source>
</evidence>
<sequence length="588" mass="63527">MYRNTSQINYLSKPPFPSPEHTSDSESDIIETLDRKRRQLDDEISKFKALKDREFRDFEKDLRTNRHRVRASISCDCEPSPTKQPIPASASNSALNLLASSQNSFSNGRLGQKFKKSPDSVCEKIIKPAPLSRPTLSLDRLTIAGETTPLASTFGSPPSTPLSLVRHTSPSSATTSPGLTTPTKERTSPSLGKGPAPSTPASERSDSFAGVFIPTYLPLLDSHDRRPSVQSPQPVTQKQEEETKQLHLNEQSKRAATQNTPSQSLPQQPVSPTVLTTKRTRSTPELPSTSLPSALRTHRGSSARKRKHVLFQLPDSAIVQPSSSYEEGPSPDFRKQDEVALGENLAQVGTENGDSDSRAGRSRSGRHATSNDRSPKPGASRFSADKPNSKLGLKPDSLTSVKSRRLCSPAMSPLPSPSPSPSPVINGIPASTRDDSGFASTLVASDDGGSGVGFFELDEELASPAFAEDRSFEAILVQGRQSDAEEDEPTDGDPFHDTDRVSNSRFYGQAPDERDERDEKGGHGRRRASPRRSRASPNDEKTGDQDVAGRGGRVDPTDDMTAGSFTSGSVPINIVRPMSGSWIGSVGH</sequence>
<feature type="compositionally biased region" description="Basic residues" evidence="1">
    <location>
        <begin position="296"/>
        <end position="309"/>
    </location>
</feature>
<protein>
    <submittedName>
        <fullName evidence="2">Uncharacterized protein</fullName>
    </submittedName>
</protein>
<dbReference type="EMBL" id="NAJM01000026">
    <property type="protein sequence ID" value="RVX69882.1"/>
    <property type="molecule type" value="Genomic_DNA"/>
</dbReference>
<feature type="compositionally biased region" description="Basic and acidic residues" evidence="1">
    <location>
        <begin position="493"/>
        <end position="502"/>
    </location>
</feature>
<organism evidence="2 3">
    <name type="scientific">Exophiala mesophila</name>
    <name type="common">Black yeast-like fungus</name>
    <dbReference type="NCBI Taxonomy" id="212818"/>
    <lineage>
        <taxon>Eukaryota</taxon>
        <taxon>Fungi</taxon>
        <taxon>Dikarya</taxon>
        <taxon>Ascomycota</taxon>
        <taxon>Pezizomycotina</taxon>
        <taxon>Eurotiomycetes</taxon>
        <taxon>Chaetothyriomycetidae</taxon>
        <taxon>Chaetothyriales</taxon>
        <taxon>Herpotrichiellaceae</taxon>
        <taxon>Exophiala</taxon>
    </lineage>
</organism>
<comment type="caution">
    <text evidence="2">The sequence shown here is derived from an EMBL/GenBank/DDBJ whole genome shotgun (WGS) entry which is preliminary data.</text>
</comment>
<dbReference type="Proteomes" id="UP000288859">
    <property type="component" value="Unassembled WGS sequence"/>
</dbReference>
<reference evidence="2 3" key="1">
    <citation type="submission" date="2017-03" db="EMBL/GenBank/DDBJ databases">
        <title>Genomes of endolithic fungi from Antarctica.</title>
        <authorList>
            <person name="Coleine C."/>
            <person name="Masonjones S."/>
            <person name="Stajich J.E."/>
        </authorList>
    </citation>
    <scope>NUCLEOTIDE SEQUENCE [LARGE SCALE GENOMIC DNA]</scope>
    <source>
        <strain evidence="2 3">CCFEE 6314</strain>
    </source>
</reference>
<name>A0A438N2C4_EXOME</name>
<feature type="compositionally biased region" description="Pro residues" evidence="1">
    <location>
        <begin position="412"/>
        <end position="422"/>
    </location>
</feature>
<feature type="region of interest" description="Disordered" evidence="1">
    <location>
        <begin position="1"/>
        <end position="28"/>
    </location>
</feature>
<feature type="compositionally biased region" description="Low complexity" evidence="1">
    <location>
        <begin position="283"/>
        <end position="295"/>
    </location>
</feature>
<feature type="compositionally biased region" description="Polar residues" evidence="1">
    <location>
        <begin position="228"/>
        <end position="237"/>
    </location>
</feature>
<feature type="compositionally biased region" description="Basic residues" evidence="1">
    <location>
        <begin position="523"/>
        <end position="534"/>
    </location>
</feature>